<accession>A0ABS8NC38</accession>
<dbReference type="InterPro" id="IPR038765">
    <property type="entry name" value="Papain-like_cys_pep_sf"/>
</dbReference>
<evidence type="ECO:0000259" key="1">
    <source>
        <dbReference type="Pfam" id="PF01841"/>
    </source>
</evidence>
<evidence type="ECO:0000313" key="2">
    <source>
        <dbReference type="EMBL" id="MCC9641125.1"/>
    </source>
</evidence>
<dbReference type="PANTHER" id="PTHR33490">
    <property type="entry name" value="BLR5614 PROTEIN-RELATED"/>
    <property type="match status" value="1"/>
</dbReference>
<feature type="domain" description="Transglutaminase-like" evidence="1">
    <location>
        <begin position="39"/>
        <end position="134"/>
    </location>
</feature>
<name>A0ABS8NC38_9BACT</name>
<dbReference type="Pfam" id="PF01841">
    <property type="entry name" value="Transglut_core"/>
    <property type="match status" value="1"/>
</dbReference>
<dbReference type="Gene3D" id="3.10.620.30">
    <property type="match status" value="1"/>
</dbReference>
<gene>
    <name evidence="2" type="ORF">LOC71_02490</name>
</gene>
<protein>
    <submittedName>
        <fullName evidence="2">Transglutaminase family protein</fullName>
    </submittedName>
</protein>
<dbReference type="InterPro" id="IPR002931">
    <property type="entry name" value="Transglutaminase-like"/>
</dbReference>
<keyword evidence="3" id="KW-1185">Reference proteome</keyword>
<organism evidence="2 3">
    <name type="scientific">Rhodopirellula halodulae</name>
    <dbReference type="NCBI Taxonomy" id="2894198"/>
    <lineage>
        <taxon>Bacteria</taxon>
        <taxon>Pseudomonadati</taxon>
        <taxon>Planctomycetota</taxon>
        <taxon>Planctomycetia</taxon>
        <taxon>Pirellulales</taxon>
        <taxon>Pirellulaceae</taxon>
        <taxon>Rhodopirellula</taxon>
    </lineage>
</organism>
<dbReference type="PANTHER" id="PTHR33490:SF3">
    <property type="entry name" value="CONSERVED INTEGRAL MEMBRANE PROTEIN"/>
    <property type="match status" value="1"/>
</dbReference>
<dbReference type="RefSeq" id="WP_230271065.1">
    <property type="nucleotide sequence ID" value="NZ_JAJKFW010000004.1"/>
</dbReference>
<proteinExistence type="predicted"/>
<sequence length="204" mass="22503">MNELDSQPDPCGFLAACDVIDSDHDAVVTRARGLVGGTVEETAKKCFEFVRDSIQHSGDARRGPVTCRASDVLKHGIGYCYAKSHLLCALLRANQIPAGLCYQRLSVDGDGAPFCLHGLNAVHLPGHGWYRIDARGNKRGVHAMFHPPREQLAFRPMITGESELPGIWSTPHPKVKRCLLSHDDWNELARDLPDVDSNERITRG</sequence>
<evidence type="ECO:0000313" key="3">
    <source>
        <dbReference type="Proteomes" id="UP001430306"/>
    </source>
</evidence>
<dbReference type="Proteomes" id="UP001430306">
    <property type="component" value="Unassembled WGS sequence"/>
</dbReference>
<comment type="caution">
    <text evidence="2">The sequence shown here is derived from an EMBL/GenBank/DDBJ whole genome shotgun (WGS) entry which is preliminary data.</text>
</comment>
<reference evidence="2" key="1">
    <citation type="submission" date="2021-11" db="EMBL/GenBank/DDBJ databases">
        <title>Genome sequence.</title>
        <authorList>
            <person name="Sun Q."/>
        </authorList>
    </citation>
    <scope>NUCLEOTIDE SEQUENCE</scope>
    <source>
        <strain evidence="2">JC740</strain>
    </source>
</reference>
<dbReference type="EMBL" id="JAJKFW010000004">
    <property type="protein sequence ID" value="MCC9641125.1"/>
    <property type="molecule type" value="Genomic_DNA"/>
</dbReference>
<dbReference type="SUPFAM" id="SSF54001">
    <property type="entry name" value="Cysteine proteinases"/>
    <property type="match status" value="1"/>
</dbReference>